<dbReference type="InterPro" id="IPR036388">
    <property type="entry name" value="WH-like_DNA-bd_sf"/>
</dbReference>
<dbReference type="PANTHER" id="PTHR43133">
    <property type="entry name" value="RNA POLYMERASE ECF-TYPE SIGMA FACTO"/>
    <property type="match status" value="1"/>
</dbReference>
<dbReference type="GeneID" id="86892845"/>
<dbReference type="Pfam" id="PF07638">
    <property type="entry name" value="Sigma70_ECF"/>
    <property type="match status" value="1"/>
</dbReference>
<evidence type="ECO:0000313" key="9">
    <source>
        <dbReference type="Proteomes" id="UP001302374"/>
    </source>
</evidence>
<reference evidence="7 9" key="1">
    <citation type="submission" date="2019-09" db="EMBL/GenBank/DDBJ databases">
        <title>Butyricimonas paravirosa DSM 105722 (=214-4 = JCM 18677 = CCUG 65563).</title>
        <authorList>
            <person name="Le Roy T."/>
            <person name="Cani P.D."/>
        </authorList>
    </citation>
    <scope>NUCLEOTIDE SEQUENCE [LARGE SCALE GENOMIC DNA]</scope>
    <source>
        <strain evidence="7 9">DSM 105722</strain>
    </source>
</reference>
<dbReference type="AlphaFoldDB" id="A0A7X5YEW6"/>
<keyword evidence="2" id="KW-0805">Transcription regulation</keyword>
<organism evidence="6 8">
    <name type="scientific">Butyricimonas paravirosa</name>
    <dbReference type="NCBI Taxonomy" id="1472417"/>
    <lineage>
        <taxon>Bacteria</taxon>
        <taxon>Pseudomonadati</taxon>
        <taxon>Bacteroidota</taxon>
        <taxon>Bacteroidia</taxon>
        <taxon>Bacteroidales</taxon>
        <taxon>Odoribacteraceae</taxon>
        <taxon>Butyricimonas</taxon>
    </lineage>
</organism>
<reference evidence="6 8" key="2">
    <citation type="submission" date="2020-03" db="EMBL/GenBank/DDBJ databases">
        <title>Genomic Encyclopedia of Type Strains, Phase IV (KMG-IV): sequencing the most valuable type-strain genomes for metagenomic binning, comparative biology and taxonomic classification.</title>
        <authorList>
            <person name="Goeker M."/>
        </authorList>
    </citation>
    <scope>NUCLEOTIDE SEQUENCE [LARGE SCALE GENOMIC DNA]</scope>
    <source>
        <strain evidence="6 8">DSM 105722</strain>
    </source>
</reference>
<dbReference type="SUPFAM" id="SSF88659">
    <property type="entry name" value="Sigma3 and sigma4 domains of RNA polymerase sigma factors"/>
    <property type="match status" value="1"/>
</dbReference>
<comment type="similarity">
    <text evidence="1">Belongs to the sigma-70 factor family. ECF subfamily.</text>
</comment>
<evidence type="ECO:0000313" key="7">
    <source>
        <dbReference type="EMBL" id="WOF13684.1"/>
    </source>
</evidence>
<dbReference type="InterPro" id="IPR053812">
    <property type="entry name" value="HTH_Sigma70_ECF-like"/>
</dbReference>
<keyword evidence="4" id="KW-0804">Transcription</keyword>
<proteinExistence type="inferred from homology"/>
<evidence type="ECO:0000256" key="4">
    <source>
        <dbReference type="ARBA" id="ARBA00023163"/>
    </source>
</evidence>
<dbReference type="GO" id="GO:0006352">
    <property type="term" value="P:DNA-templated transcription initiation"/>
    <property type="evidence" value="ECO:0007669"/>
    <property type="project" value="InterPro"/>
</dbReference>
<evidence type="ECO:0000256" key="2">
    <source>
        <dbReference type="ARBA" id="ARBA00023015"/>
    </source>
</evidence>
<dbReference type="Gene3D" id="1.10.1740.10">
    <property type="match status" value="1"/>
</dbReference>
<dbReference type="InterPro" id="IPR039425">
    <property type="entry name" value="RNA_pol_sigma-70-like"/>
</dbReference>
<evidence type="ECO:0000256" key="3">
    <source>
        <dbReference type="ARBA" id="ARBA00023082"/>
    </source>
</evidence>
<dbReference type="EMBL" id="JAATLI010000013">
    <property type="protein sequence ID" value="NJC19819.1"/>
    <property type="molecule type" value="Genomic_DNA"/>
</dbReference>
<dbReference type="GO" id="GO:0016987">
    <property type="term" value="F:sigma factor activity"/>
    <property type="evidence" value="ECO:0007669"/>
    <property type="project" value="UniProtKB-KW"/>
</dbReference>
<evidence type="ECO:0000313" key="8">
    <source>
        <dbReference type="Proteomes" id="UP000576368"/>
    </source>
</evidence>
<dbReference type="RefSeq" id="WP_118305511.1">
    <property type="nucleotide sequence ID" value="NZ_BMPA01000012.1"/>
</dbReference>
<dbReference type="Proteomes" id="UP001302374">
    <property type="component" value="Chromosome"/>
</dbReference>
<dbReference type="Gene3D" id="1.10.10.10">
    <property type="entry name" value="Winged helix-like DNA-binding domain superfamily/Winged helix DNA-binding domain"/>
    <property type="match status" value="1"/>
</dbReference>
<dbReference type="InterPro" id="IPR013324">
    <property type="entry name" value="RNA_pol_sigma_r3/r4-like"/>
</dbReference>
<evidence type="ECO:0000259" key="5">
    <source>
        <dbReference type="Pfam" id="PF07638"/>
    </source>
</evidence>
<dbReference type="SUPFAM" id="SSF88946">
    <property type="entry name" value="Sigma2 domain of RNA polymerase sigma factors"/>
    <property type="match status" value="1"/>
</dbReference>
<evidence type="ECO:0000256" key="1">
    <source>
        <dbReference type="ARBA" id="ARBA00010641"/>
    </source>
</evidence>
<dbReference type="EMBL" id="CP043839">
    <property type="protein sequence ID" value="WOF13684.1"/>
    <property type="molecule type" value="Genomic_DNA"/>
</dbReference>
<keyword evidence="9" id="KW-1185">Reference proteome</keyword>
<dbReference type="InterPro" id="IPR013325">
    <property type="entry name" value="RNA_pol_sigma_r2"/>
</dbReference>
<dbReference type="Proteomes" id="UP000576368">
    <property type="component" value="Unassembled WGS sequence"/>
</dbReference>
<protein>
    <submittedName>
        <fullName evidence="6">RNA polymerase sigma-70 factor (ECF subfamily)</fullName>
    </submittedName>
    <submittedName>
        <fullName evidence="7">Sigma-70 family RNA polymerase sigma factor</fullName>
    </submittedName>
</protein>
<keyword evidence="3" id="KW-0731">Sigma factor</keyword>
<dbReference type="NCBIfam" id="TIGR02937">
    <property type="entry name" value="sigma70-ECF"/>
    <property type="match status" value="1"/>
</dbReference>
<feature type="domain" description="RNA polymerase sigma-70 ECF-like HTH" evidence="5">
    <location>
        <begin position="22"/>
        <end position="189"/>
    </location>
</feature>
<evidence type="ECO:0000313" key="6">
    <source>
        <dbReference type="EMBL" id="NJC19819.1"/>
    </source>
</evidence>
<sequence length="198" mass="23502">MSIVVCNRFDSNEIDTMTEVHNLQNLLVRIAAGDTVAYDQLFRKYYASMVLYADRMLKSKSESEDLVVDLFCSLWNKRSQLYEVKSEQGYIFTLLRNKVIDLLRYKKRFQQEELMDFVSEESIEETIFEVELYVQLREAIENLPKKCAEVLRLKMEGLDDHEIAKRLGIQYETVRSHTKRGVVLLREKFDKTFLLLFF</sequence>
<accession>A0A7X5YEW6</accession>
<gene>
    <name evidence="7" type="ORF">F1644_16075</name>
    <name evidence="6" type="ORF">GGR15_003457</name>
</gene>
<dbReference type="PANTHER" id="PTHR43133:SF46">
    <property type="entry name" value="RNA POLYMERASE SIGMA-70 FACTOR ECF SUBFAMILY"/>
    <property type="match status" value="1"/>
</dbReference>
<name>A0A7X5YEW6_9BACT</name>
<dbReference type="InterPro" id="IPR014284">
    <property type="entry name" value="RNA_pol_sigma-70_dom"/>
</dbReference>